<name>A0A8H3HGX5_9AGAM</name>
<evidence type="ECO:0000313" key="2">
    <source>
        <dbReference type="EMBL" id="CAE6508048.1"/>
    </source>
</evidence>
<dbReference type="AlphaFoldDB" id="A0A8H3HGX5"/>
<organism evidence="2 3">
    <name type="scientific">Rhizoctonia solani</name>
    <dbReference type="NCBI Taxonomy" id="456999"/>
    <lineage>
        <taxon>Eukaryota</taxon>
        <taxon>Fungi</taxon>
        <taxon>Dikarya</taxon>
        <taxon>Basidiomycota</taxon>
        <taxon>Agaricomycotina</taxon>
        <taxon>Agaricomycetes</taxon>
        <taxon>Cantharellales</taxon>
        <taxon>Ceratobasidiaceae</taxon>
        <taxon>Rhizoctonia</taxon>
    </lineage>
</organism>
<protein>
    <submittedName>
        <fullName evidence="2">Uncharacterized protein</fullName>
    </submittedName>
</protein>
<gene>
    <name evidence="2" type="ORF">RDB_LOCUS122911</name>
</gene>
<sequence>MESSNETDEAGNSTDVQAPAANDMGIATVAESYSLALETVFTLLTMFGPVTKESVAATGVLFEAVLGYSEATGKFDKETAKKVPAVSEQLCSLARLYGIRCEPRMLDTPPGARAILRELVGPIIEGHSPAELEAMRQDSAAAIMVTTCTPLKHVETIVATWGVAAREDGRYQARASVWTGKPVDAFNHNHNPTETDQPRPTTTDGTDFGCDVNNEVNECNFEDRELEDSVDAPLDLEIATCTTVIKLVTVQALFAMDVLPKQEVTFTTMFPTPLDVCFGRPFAWTSTVLDGPGADVLEVASSHPGDIHDFDETVDTKELMDEEDEEDYHRLVGFQFPALSPPTP</sequence>
<reference evidence="2" key="1">
    <citation type="submission" date="2021-01" db="EMBL/GenBank/DDBJ databases">
        <authorList>
            <person name="Kaushik A."/>
        </authorList>
    </citation>
    <scope>NUCLEOTIDE SEQUENCE</scope>
    <source>
        <strain evidence="2">AG6-10EEA</strain>
    </source>
</reference>
<proteinExistence type="predicted"/>
<evidence type="ECO:0000256" key="1">
    <source>
        <dbReference type="SAM" id="MobiDB-lite"/>
    </source>
</evidence>
<dbReference type="EMBL" id="CAJMXA010003627">
    <property type="protein sequence ID" value="CAE6508048.1"/>
    <property type="molecule type" value="Genomic_DNA"/>
</dbReference>
<comment type="caution">
    <text evidence="2">The sequence shown here is derived from an EMBL/GenBank/DDBJ whole genome shotgun (WGS) entry which is preliminary data.</text>
</comment>
<feature type="region of interest" description="Disordered" evidence="1">
    <location>
        <begin position="182"/>
        <end position="202"/>
    </location>
</feature>
<dbReference type="Proteomes" id="UP000663853">
    <property type="component" value="Unassembled WGS sequence"/>
</dbReference>
<evidence type="ECO:0000313" key="3">
    <source>
        <dbReference type="Proteomes" id="UP000663853"/>
    </source>
</evidence>
<accession>A0A8H3HGX5</accession>
<feature type="non-terminal residue" evidence="2">
    <location>
        <position position="1"/>
    </location>
</feature>